<gene>
    <name evidence="1" type="ORF">CTM88_08735</name>
</gene>
<dbReference type="Proteomes" id="UP000240254">
    <property type="component" value="Unassembled WGS sequence"/>
</dbReference>
<reference evidence="1 2" key="1">
    <citation type="submission" date="2018-03" db="EMBL/GenBank/DDBJ databases">
        <title>Whole genome sequencing of Histamine producing bacteria.</title>
        <authorList>
            <person name="Butler K."/>
        </authorList>
    </citation>
    <scope>NUCLEOTIDE SEQUENCE [LARGE SCALE GENOMIC DNA]</scope>
    <source>
        <strain evidence="1 2">BS2</strain>
    </source>
</reference>
<evidence type="ECO:0000313" key="2">
    <source>
        <dbReference type="Proteomes" id="UP000240254"/>
    </source>
</evidence>
<accession>A0A2T3IL66</accession>
<sequence length="327" mass="38754">MLHNIIPFQRNKLLEYSIDKKSMIKDIFPTNLVIFLDVIDEMIDEYNNCNDDISIKKISNFLNNNKIRLNKNNFFSYSKEENDYIECFLAYIKDLRLKISGKSYNRNELIIFLFEEFTKISQKNITIKEQVNSIYTILCRFKNLGGSIVTQKNNILIQIKKYNYHIIIVNNIDYLTPPNDNFSFSLILNYELFEAYDAISKCNNIDYISYKNADDSFNSIYISSILDVCIQKISSLIYKLYLNKEKPITEEFKKILLSIENKINNILCCFNERPRKIELLQSEDIKLLRRKVISILCLFNEYDKNYNNLVSEIKSIELCLSILYNKK</sequence>
<organism evidence="1 2">
    <name type="scientific">Photobacterium aquimaris</name>
    <dbReference type="NCBI Taxonomy" id="512643"/>
    <lineage>
        <taxon>Bacteria</taxon>
        <taxon>Pseudomonadati</taxon>
        <taxon>Pseudomonadota</taxon>
        <taxon>Gammaproteobacteria</taxon>
        <taxon>Vibrionales</taxon>
        <taxon>Vibrionaceae</taxon>
        <taxon>Photobacterium</taxon>
    </lineage>
</organism>
<evidence type="ECO:0000313" key="1">
    <source>
        <dbReference type="EMBL" id="PSU29092.1"/>
    </source>
</evidence>
<dbReference type="AlphaFoldDB" id="A0A2T3IL66"/>
<dbReference type="RefSeq" id="WP_146145153.1">
    <property type="nucleotide sequence ID" value="NZ_PYMK01000008.1"/>
</dbReference>
<protein>
    <submittedName>
        <fullName evidence="1">Uncharacterized protein</fullName>
    </submittedName>
</protein>
<comment type="caution">
    <text evidence="1">The sequence shown here is derived from an EMBL/GenBank/DDBJ whole genome shotgun (WGS) entry which is preliminary data.</text>
</comment>
<feature type="non-terminal residue" evidence="1">
    <location>
        <position position="327"/>
    </location>
</feature>
<dbReference type="EMBL" id="PYMK01000008">
    <property type="protein sequence ID" value="PSU29092.1"/>
    <property type="molecule type" value="Genomic_DNA"/>
</dbReference>
<name>A0A2T3IL66_9GAMM</name>
<proteinExistence type="predicted"/>